<feature type="non-terminal residue" evidence="2">
    <location>
        <position position="1"/>
    </location>
</feature>
<accession>A0A269XNK4</accession>
<organism evidence="2 3">
    <name type="scientific">Lentilactobacillus parakefiri</name>
    <dbReference type="NCBI Taxonomy" id="152332"/>
    <lineage>
        <taxon>Bacteria</taxon>
        <taxon>Bacillati</taxon>
        <taxon>Bacillota</taxon>
        <taxon>Bacilli</taxon>
        <taxon>Lactobacillales</taxon>
        <taxon>Lactobacillaceae</taxon>
        <taxon>Lentilactobacillus</taxon>
    </lineage>
</organism>
<name>A0A269XNK4_9LACO</name>
<dbReference type="AlphaFoldDB" id="A0A269XNK4"/>
<evidence type="ECO:0000256" key="1">
    <source>
        <dbReference type="SAM" id="Phobius"/>
    </source>
</evidence>
<dbReference type="PANTHER" id="PTHR46795:SF3">
    <property type="entry name" value="ABC TRANSPORTER PERMEASE"/>
    <property type="match status" value="1"/>
</dbReference>
<feature type="transmembrane region" description="Helical" evidence="1">
    <location>
        <begin position="6"/>
        <end position="25"/>
    </location>
</feature>
<reference evidence="2 3" key="1">
    <citation type="submission" date="2017-04" db="EMBL/GenBank/DDBJ databases">
        <title>Kefir bacterial isolates.</title>
        <authorList>
            <person name="Kim Y."/>
            <person name="Blasche S."/>
            <person name="Patil K.R."/>
        </authorList>
    </citation>
    <scope>NUCLEOTIDE SEQUENCE [LARGE SCALE GENOMIC DNA]</scope>
    <source>
        <strain evidence="2 3">OG2</strain>
    </source>
</reference>
<keyword evidence="1" id="KW-0472">Membrane</keyword>
<keyword evidence="1" id="KW-0812">Transmembrane</keyword>
<evidence type="ECO:0000313" key="3">
    <source>
        <dbReference type="Proteomes" id="UP000216802"/>
    </source>
</evidence>
<dbReference type="Proteomes" id="UP000216802">
    <property type="component" value="Unassembled WGS sequence"/>
</dbReference>
<keyword evidence="1" id="KW-1133">Transmembrane helix</keyword>
<protein>
    <submittedName>
        <fullName evidence="2">Bacitracin ABC transporter permease</fullName>
    </submittedName>
</protein>
<comment type="caution">
    <text evidence="2">The sequence shown here is derived from an EMBL/GenBank/DDBJ whole genome shotgun (WGS) entry which is preliminary data.</text>
</comment>
<feature type="transmembrane region" description="Helical" evidence="1">
    <location>
        <begin position="46"/>
        <end position="69"/>
    </location>
</feature>
<feature type="non-terminal residue" evidence="2">
    <location>
        <position position="126"/>
    </location>
</feature>
<feature type="transmembrane region" description="Helical" evidence="1">
    <location>
        <begin position="75"/>
        <end position="101"/>
    </location>
</feature>
<proteinExistence type="predicted"/>
<dbReference type="PANTHER" id="PTHR46795">
    <property type="entry name" value="ABC TRANSPORTER PERMEASE-RELATED-RELATED"/>
    <property type="match status" value="1"/>
</dbReference>
<evidence type="ECO:0000313" key="2">
    <source>
        <dbReference type="EMBL" id="PAK74341.1"/>
    </source>
</evidence>
<dbReference type="EMBL" id="NCXI01000295">
    <property type="protein sequence ID" value="PAK74341.1"/>
    <property type="molecule type" value="Genomic_DNA"/>
</dbReference>
<sequence length="126" mass="14094">QALLVTIVMLVIAFVLILIQNFLFLKRRSILTMMKDSSQTEATKARITVLEIIGGVLGILMIAFGYYMATEMFGVFIPLTMAMMSPFIILFLTIVGAYLFFRSSVSLIFKSIKRAKNGRVSITDVV</sequence>
<gene>
    <name evidence="2" type="ORF">B8W98_12390</name>
</gene>
<dbReference type="InterPro" id="IPR052536">
    <property type="entry name" value="ABC-4_Integral_Memb_Prot"/>
</dbReference>